<sequence>MPTNELSLWEVLYIGSNLEFLGNVTARTPLYPSRTNPLGITDRLRMPRQDLEELELSEAERVLSADLDEVLKCIEEDYHADVLGRNARKIRQDR</sequence>
<organism evidence="1 2">
    <name type="scientific">Chloroflexus aggregans</name>
    <dbReference type="NCBI Taxonomy" id="152260"/>
    <lineage>
        <taxon>Bacteria</taxon>
        <taxon>Bacillati</taxon>
        <taxon>Chloroflexota</taxon>
        <taxon>Chloroflexia</taxon>
        <taxon>Chloroflexales</taxon>
        <taxon>Chloroflexineae</taxon>
        <taxon>Chloroflexaceae</taxon>
        <taxon>Chloroflexus</taxon>
    </lineage>
</organism>
<accession>A0A2J6XF66</accession>
<evidence type="ECO:0000313" key="2">
    <source>
        <dbReference type="Proteomes" id="UP000243376"/>
    </source>
</evidence>
<reference evidence="1 2" key="1">
    <citation type="submission" date="2018-01" db="EMBL/GenBank/DDBJ databases">
        <title>Metagenomic assembled genomes from two thermal pools in the Uzon Caldera, Kamchatka, Russia.</title>
        <authorList>
            <person name="Wilkins L."/>
            <person name="Ettinger C."/>
        </authorList>
    </citation>
    <scope>NUCLEOTIDE SEQUENCE [LARGE SCALE GENOMIC DNA]</scope>
    <source>
        <strain evidence="1">ZAV-02</strain>
    </source>
</reference>
<dbReference type="EMBL" id="PNIQ01000076">
    <property type="protein sequence ID" value="PMP86672.1"/>
    <property type="molecule type" value="Genomic_DNA"/>
</dbReference>
<dbReference type="AlphaFoldDB" id="A0A2J6XF66"/>
<evidence type="ECO:0000313" key="1">
    <source>
        <dbReference type="EMBL" id="PMP86672.1"/>
    </source>
</evidence>
<protein>
    <submittedName>
        <fullName evidence="1">Uncharacterized protein</fullName>
    </submittedName>
</protein>
<name>A0A2J6XF66_9CHLR</name>
<proteinExistence type="predicted"/>
<comment type="caution">
    <text evidence="1">The sequence shown here is derived from an EMBL/GenBank/DDBJ whole genome shotgun (WGS) entry which is preliminary data.</text>
</comment>
<gene>
    <name evidence="1" type="ORF">C0184_01000</name>
</gene>
<dbReference type="Proteomes" id="UP000243376">
    <property type="component" value="Unassembled WGS sequence"/>
</dbReference>